<dbReference type="Gene3D" id="3.40.50.300">
    <property type="entry name" value="P-loop containing nucleotide triphosphate hydrolases"/>
    <property type="match status" value="1"/>
</dbReference>
<dbReference type="GO" id="GO:1990077">
    <property type="term" value="C:primosome complex"/>
    <property type="evidence" value="ECO:0007669"/>
    <property type="project" value="UniProtKB-KW"/>
</dbReference>
<comment type="catalytic activity">
    <reaction evidence="11">
        <text>ATP + H2O = ADP + phosphate + H(+)</text>
        <dbReference type="Rhea" id="RHEA:13065"/>
        <dbReference type="ChEBI" id="CHEBI:15377"/>
        <dbReference type="ChEBI" id="CHEBI:15378"/>
        <dbReference type="ChEBI" id="CHEBI:30616"/>
        <dbReference type="ChEBI" id="CHEBI:43474"/>
        <dbReference type="ChEBI" id="CHEBI:456216"/>
        <dbReference type="EC" id="5.6.2.3"/>
    </reaction>
</comment>
<dbReference type="GO" id="GO:0006269">
    <property type="term" value="P:DNA replication, synthesis of primer"/>
    <property type="evidence" value="ECO:0007669"/>
    <property type="project" value="UniProtKB-KW"/>
</dbReference>
<dbReference type="InterPro" id="IPR003593">
    <property type="entry name" value="AAA+_ATPase"/>
</dbReference>
<evidence type="ECO:0000256" key="4">
    <source>
        <dbReference type="ARBA" id="ARBA00022741"/>
    </source>
</evidence>
<keyword evidence="5 13" id="KW-0378">Hydrolase</keyword>
<dbReference type="Pfam" id="PF00772">
    <property type="entry name" value="DnaB"/>
    <property type="match status" value="1"/>
</dbReference>
<dbReference type="SUPFAM" id="SSF48024">
    <property type="entry name" value="N-terminal domain of DnaB helicase"/>
    <property type="match status" value="1"/>
</dbReference>
<keyword evidence="6 13" id="KW-0347">Helicase</keyword>
<dbReference type="EC" id="5.6.2.3" evidence="10"/>
<reference evidence="13 14" key="1">
    <citation type="submission" date="2015-09" db="EMBL/GenBank/DDBJ databases">
        <authorList>
            <consortium name="Pathogen Informatics"/>
        </authorList>
    </citation>
    <scope>NUCLEOTIDE SEQUENCE [LARGE SCALE GENOMIC DNA]</scope>
    <source>
        <strain evidence="13 14">2789STDY5834856</strain>
    </source>
</reference>
<dbReference type="AlphaFoldDB" id="A0A174FAA9"/>
<dbReference type="Pfam" id="PF03796">
    <property type="entry name" value="DnaB_C"/>
    <property type="match status" value="1"/>
</dbReference>
<evidence type="ECO:0000256" key="6">
    <source>
        <dbReference type="ARBA" id="ARBA00022806"/>
    </source>
</evidence>
<dbReference type="EMBL" id="CYZX01000009">
    <property type="protein sequence ID" value="CUO45599.1"/>
    <property type="molecule type" value="Genomic_DNA"/>
</dbReference>
<name>A0A174FAA9_9CLOT</name>
<feature type="domain" description="SF4 helicase" evidence="12">
    <location>
        <begin position="160"/>
        <end position="440"/>
    </location>
</feature>
<keyword evidence="7" id="KW-0067">ATP-binding</keyword>
<dbReference type="PANTHER" id="PTHR30153:SF2">
    <property type="entry name" value="REPLICATIVE DNA HELICASE"/>
    <property type="match status" value="1"/>
</dbReference>
<sequence>MLTSQHIELEQSILGTMFVNPGLIPKANENIKKYMFQVENHSMIYEGIIKMADDKKEIDLINFLENYKEIIKLMGGVSYVSEVYSCSSTDVAFETKLELLIKAYKKRIVLNLCSHVSDEMTIEDMENKLSNTLINLYNCTLKKDLNIEDIYDNYLKNLYEINKDMGVKSGLTKIDDVLGNFRRGRLITVFARSGVGKSIFSIQVAKNMALSGHNVIYGSAEMSEDEVLNRMAASQFNIDNNRFEKDLLTDEEKDKVSEFCSKLLSSMLYISTETSIDKFINEIKVYKLKNNLDIIFLDYINKYVDPSSSAKLTEKLGEITSRLKTLAIEENICVVLVAQANRNVDRNNGEVYEILTEADIQDSARIEQDSDQIIGLYRDKRFDDRAYKDNKFREGKVDYDSKDAKENPNCINAIILKNRHGGRGIKALRWDGNICKISNM</sequence>
<evidence type="ECO:0000256" key="7">
    <source>
        <dbReference type="ARBA" id="ARBA00022840"/>
    </source>
</evidence>
<dbReference type="PANTHER" id="PTHR30153">
    <property type="entry name" value="REPLICATIVE DNA HELICASE DNAB"/>
    <property type="match status" value="1"/>
</dbReference>
<dbReference type="GO" id="GO:0016887">
    <property type="term" value="F:ATP hydrolysis activity"/>
    <property type="evidence" value="ECO:0007669"/>
    <property type="project" value="RHEA"/>
</dbReference>
<dbReference type="GO" id="GO:0005524">
    <property type="term" value="F:ATP binding"/>
    <property type="evidence" value="ECO:0007669"/>
    <property type="project" value="UniProtKB-KW"/>
</dbReference>
<keyword evidence="9" id="KW-0413">Isomerase</keyword>
<evidence type="ECO:0000256" key="11">
    <source>
        <dbReference type="ARBA" id="ARBA00048954"/>
    </source>
</evidence>
<evidence type="ECO:0000256" key="1">
    <source>
        <dbReference type="ARBA" id="ARBA00008428"/>
    </source>
</evidence>
<dbReference type="Proteomes" id="UP000095594">
    <property type="component" value="Unassembled WGS sequence"/>
</dbReference>
<comment type="similarity">
    <text evidence="1">Belongs to the helicase family. DnaB subfamily.</text>
</comment>
<evidence type="ECO:0000313" key="13">
    <source>
        <dbReference type="EMBL" id="CUO45599.1"/>
    </source>
</evidence>
<dbReference type="InterPro" id="IPR007693">
    <property type="entry name" value="DNA_helicase_DnaB-like_N"/>
</dbReference>
<gene>
    <name evidence="13" type="primary">dnaC_2</name>
    <name evidence="13" type="ORF">ERS852471_01602</name>
</gene>
<dbReference type="InterPro" id="IPR036185">
    <property type="entry name" value="DNA_heli_DnaB-like_N_sf"/>
</dbReference>
<evidence type="ECO:0000256" key="2">
    <source>
        <dbReference type="ARBA" id="ARBA00022515"/>
    </source>
</evidence>
<dbReference type="PROSITE" id="PS51199">
    <property type="entry name" value="SF4_HELICASE"/>
    <property type="match status" value="1"/>
</dbReference>
<dbReference type="SUPFAM" id="SSF52540">
    <property type="entry name" value="P-loop containing nucleoside triphosphate hydrolases"/>
    <property type="match status" value="1"/>
</dbReference>
<evidence type="ECO:0000256" key="10">
    <source>
        <dbReference type="ARBA" id="ARBA00044969"/>
    </source>
</evidence>
<dbReference type="InterPro" id="IPR007694">
    <property type="entry name" value="DNA_helicase_DnaB-like_C"/>
</dbReference>
<proteinExistence type="inferred from homology"/>
<dbReference type="SMART" id="SM00382">
    <property type="entry name" value="AAA"/>
    <property type="match status" value="1"/>
</dbReference>
<evidence type="ECO:0000313" key="14">
    <source>
        <dbReference type="Proteomes" id="UP000095594"/>
    </source>
</evidence>
<keyword evidence="3" id="KW-0235">DNA replication</keyword>
<dbReference type="Gene3D" id="1.10.860.10">
    <property type="entry name" value="DNAb Helicase, Chain A"/>
    <property type="match status" value="1"/>
</dbReference>
<dbReference type="GO" id="GO:0043139">
    <property type="term" value="F:5'-3' DNA helicase activity"/>
    <property type="evidence" value="ECO:0007669"/>
    <property type="project" value="UniProtKB-EC"/>
</dbReference>
<evidence type="ECO:0000256" key="5">
    <source>
        <dbReference type="ARBA" id="ARBA00022801"/>
    </source>
</evidence>
<accession>A0A174FAA9</accession>
<evidence type="ECO:0000256" key="3">
    <source>
        <dbReference type="ARBA" id="ARBA00022705"/>
    </source>
</evidence>
<evidence type="ECO:0000256" key="9">
    <source>
        <dbReference type="ARBA" id="ARBA00023235"/>
    </source>
</evidence>
<keyword evidence="4" id="KW-0547">Nucleotide-binding</keyword>
<evidence type="ECO:0000256" key="8">
    <source>
        <dbReference type="ARBA" id="ARBA00023125"/>
    </source>
</evidence>
<evidence type="ECO:0000259" key="12">
    <source>
        <dbReference type="PROSITE" id="PS51199"/>
    </source>
</evidence>
<protein>
    <recommendedName>
        <fullName evidence="10">DNA 5'-3' helicase</fullName>
        <ecNumber evidence="10">5.6.2.3</ecNumber>
    </recommendedName>
</protein>
<keyword evidence="2" id="KW-0639">Primosome</keyword>
<dbReference type="GO" id="GO:0003677">
    <property type="term" value="F:DNA binding"/>
    <property type="evidence" value="ECO:0007669"/>
    <property type="project" value="UniProtKB-KW"/>
</dbReference>
<dbReference type="GO" id="GO:0005829">
    <property type="term" value="C:cytosol"/>
    <property type="evidence" value="ECO:0007669"/>
    <property type="project" value="TreeGrafter"/>
</dbReference>
<dbReference type="RefSeq" id="WP_055265432.1">
    <property type="nucleotide sequence ID" value="NZ_CABIXQ010000009.1"/>
</dbReference>
<dbReference type="InterPro" id="IPR027417">
    <property type="entry name" value="P-loop_NTPase"/>
</dbReference>
<keyword evidence="8" id="KW-0238">DNA-binding</keyword>
<organism evidence="13 14">
    <name type="scientific">Clostridium disporicum</name>
    <dbReference type="NCBI Taxonomy" id="84024"/>
    <lineage>
        <taxon>Bacteria</taxon>
        <taxon>Bacillati</taxon>
        <taxon>Bacillota</taxon>
        <taxon>Clostridia</taxon>
        <taxon>Eubacteriales</taxon>
        <taxon>Clostridiaceae</taxon>
        <taxon>Clostridium</taxon>
    </lineage>
</organism>
<dbReference type="InterPro" id="IPR016136">
    <property type="entry name" value="DNA_helicase_N/primase_C"/>
</dbReference>